<dbReference type="InterPro" id="IPR007296">
    <property type="entry name" value="DUF403"/>
</dbReference>
<keyword evidence="3" id="KW-1185">Reference proteome</keyword>
<sequence>MLSKVAERLYWTARYIERVENTARLVSVYDKLLFDLPKDINIGWYNLVVLNSATELFEDRYKVQDERNVVKFMLADDTNPSSMLTALKMVRENIRTSRDVVPAETWELINEVYLYAKNNIQLGINRSRRHDYLSEVIKGCQMLSGLLYGTMSHDAGWQFMKLGRDLERADMTTRILDAGAFGLLQANGDASVNLRQIVWGNVLRSASAYMSYRRTLKGAVYGPDVANFMLEDPHFPRAFQFCLMQMDVAAAKLPKNDAVRKVIKAIKPEPRLAEEDTDLGQPFRDYLNDLQVQLGELHEAIAATWFPVP</sequence>
<name>A0A1H6C5E7_9GAMM</name>
<dbReference type="OrthoDB" id="9803532at2"/>
<dbReference type="EMBL" id="FNVQ01000003">
    <property type="protein sequence ID" value="SEG68152.1"/>
    <property type="molecule type" value="Genomic_DNA"/>
</dbReference>
<dbReference type="Pfam" id="PF04168">
    <property type="entry name" value="Alpha-E"/>
    <property type="match status" value="1"/>
</dbReference>
<dbReference type="PANTHER" id="PTHR34595">
    <property type="entry name" value="BLR5612 PROTEIN"/>
    <property type="match status" value="1"/>
</dbReference>
<gene>
    <name evidence="2" type="ORF">SAMN05444390_103197</name>
</gene>
<accession>A0A1H6C5E7</accession>
<dbReference type="InterPro" id="IPR051680">
    <property type="entry name" value="ATP-dep_Glu-Cys_Ligase-2"/>
</dbReference>
<dbReference type="AlphaFoldDB" id="A0A1H6C5E7"/>
<proteinExistence type="predicted"/>
<organism evidence="2 3">
    <name type="scientific">Marinobacterium lutimaris</name>
    <dbReference type="NCBI Taxonomy" id="568106"/>
    <lineage>
        <taxon>Bacteria</taxon>
        <taxon>Pseudomonadati</taxon>
        <taxon>Pseudomonadota</taxon>
        <taxon>Gammaproteobacteria</taxon>
        <taxon>Oceanospirillales</taxon>
        <taxon>Oceanospirillaceae</taxon>
        <taxon>Marinobacterium</taxon>
    </lineage>
</organism>
<evidence type="ECO:0000313" key="2">
    <source>
        <dbReference type="EMBL" id="SEG68152.1"/>
    </source>
</evidence>
<dbReference type="RefSeq" id="WP_104004045.1">
    <property type="nucleotide sequence ID" value="NZ_FNVQ01000003.1"/>
</dbReference>
<evidence type="ECO:0000259" key="1">
    <source>
        <dbReference type="Pfam" id="PF04168"/>
    </source>
</evidence>
<protein>
    <submittedName>
        <fullName evidence="2">Uncharacterized conserved protein, Alpha-E superfamily</fullName>
    </submittedName>
</protein>
<dbReference type="Proteomes" id="UP000236745">
    <property type="component" value="Unassembled WGS sequence"/>
</dbReference>
<feature type="domain" description="DUF403" evidence="1">
    <location>
        <begin position="1"/>
        <end position="306"/>
    </location>
</feature>
<reference evidence="2 3" key="1">
    <citation type="submission" date="2016-10" db="EMBL/GenBank/DDBJ databases">
        <authorList>
            <person name="de Groot N.N."/>
        </authorList>
    </citation>
    <scope>NUCLEOTIDE SEQUENCE [LARGE SCALE GENOMIC DNA]</scope>
    <source>
        <strain evidence="2 3">DSM 22012</strain>
    </source>
</reference>
<evidence type="ECO:0000313" key="3">
    <source>
        <dbReference type="Proteomes" id="UP000236745"/>
    </source>
</evidence>
<dbReference type="PANTHER" id="PTHR34595:SF7">
    <property type="entry name" value="SLL1039 PROTEIN"/>
    <property type="match status" value="1"/>
</dbReference>